<dbReference type="InterPro" id="IPR009053">
    <property type="entry name" value="Prefoldin"/>
</dbReference>
<keyword evidence="2" id="KW-0143">Chaperone</keyword>
<proteinExistence type="inferred from homology"/>
<dbReference type="SUPFAM" id="SSF46579">
    <property type="entry name" value="Prefoldin"/>
    <property type="match status" value="1"/>
</dbReference>
<dbReference type="FunFam" id="1.10.287.370:FF:000004">
    <property type="entry name" value="Probable prefoldin subunit 5"/>
    <property type="match status" value="1"/>
</dbReference>
<sequence>MRAKFLRERKNPNKCIAVNFEKGKYLCSDSKVCRILAQLFYYFSGFYPVLPLVKPFKMSVSQSGGEGMQQIDLTKLAFPQLTQLKNQLDSELGVVQDSLQTLKRAQVKFQDSKESLDKITPKSQGNPIMVPLTDSMYVEGKIANADKVIVDIGTGFYVEKSIPDAQDYFKRRVAFVTQQMEKLQFIGTEKMKIREAIIEVMEMKLQALQAQKKAAAAVSGSSS</sequence>
<dbReference type="InterPro" id="IPR004127">
    <property type="entry name" value="Prefoldin_subunit_alpha"/>
</dbReference>
<evidence type="ECO:0000256" key="1">
    <source>
        <dbReference type="ARBA" id="ARBA00010048"/>
    </source>
</evidence>
<dbReference type="Gene3D" id="1.10.287.370">
    <property type="match status" value="1"/>
</dbReference>
<dbReference type="GO" id="GO:1990115">
    <property type="term" value="P:RNA polymerase III assembly"/>
    <property type="evidence" value="ECO:0007669"/>
    <property type="project" value="TreeGrafter"/>
</dbReference>
<dbReference type="NCBIfam" id="TIGR00293">
    <property type="entry name" value="prefoldin subunit alpha"/>
    <property type="match status" value="1"/>
</dbReference>
<dbReference type="InterPro" id="IPR011599">
    <property type="entry name" value="PFD_alpha_archaea"/>
</dbReference>
<dbReference type="AlphaFoldDB" id="A0A8D9B4D6"/>
<dbReference type="CDD" id="cd23157">
    <property type="entry name" value="Prefoldin_5"/>
    <property type="match status" value="1"/>
</dbReference>
<accession>A0A8D9B4D6</accession>
<dbReference type="GO" id="GO:0051082">
    <property type="term" value="F:unfolded protein binding"/>
    <property type="evidence" value="ECO:0007669"/>
    <property type="project" value="InterPro"/>
</dbReference>
<dbReference type="GO" id="GO:0005737">
    <property type="term" value="C:cytoplasm"/>
    <property type="evidence" value="ECO:0007669"/>
    <property type="project" value="TreeGrafter"/>
</dbReference>
<protein>
    <submittedName>
        <fullName evidence="3">Prefoldin subunit 5</fullName>
    </submittedName>
</protein>
<dbReference type="GO" id="GO:1990113">
    <property type="term" value="P:RNA polymerase I assembly"/>
    <property type="evidence" value="ECO:0007669"/>
    <property type="project" value="TreeGrafter"/>
</dbReference>
<organism evidence="3">
    <name type="scientific">Cacopsylla melanoneura</name>
    <dbReference type="NCBI Taxonomy" id="428564"/>
    <lineage>
        <taxon>Eukaryota</taxon>
        <taxon>Metazoa</taxon>
        <taxon>Ecdysozoa</taxon>
        <taxon>Arthropoda</taxon>
        <taxon>Hexapoda</taxon>
        <taxon>Insecta</taxon>
        <taxon>Pterygota</taxon>
        <taxon>Neoptera</taxon>
        <taxon>Paraneoptera</taxon>
        <taxon>Hemiptera</taxon>
        <taxon>Sternorrhyncha</taxon>
        <taxon>Psylloidea</taxon>
        <taxon>Psyllidae</taxon>
        <taxon>Psyllinae</taxon>
        <taxon>Cacopsylla</taxon>
    </lineage>
</organism>
<dbReference type="GO" id="GO:1990114">
    <property type="term" value="P:RNA polymerase II core complex assembly"/>
    <property type="evidence" value="ECO:0007669"/>
    <property type="project" value="TreeGrafter"/>
</dbReference>
<evidence type="ECO:0000313" key="3">
    <source>
        <dbReference type="EMBL" id="CAG6776275.1"/>
    </source>
</evidence>
<dbReference type="EMBL" id="HBUF01601633">
    <property type="protein sequence ID" value="CAG6776274.1"/>
    <property type="molecule type" value="Transcribed_RNA"/>
</dbReference>
<evidence type="ECO:0000256" key="2">
    <source>
        <dbReference type="ARBA" id="ARBA00023186"/>
    </source>
</evidence>
<comment type="similarity">
    <text evidence="1">Belongs to the prefoldin subunit alpha family.</text>
</comment>
<name>A0A8D9B4D6_9HEMI</name>
<dbReference type="PANTHER" id="PTHR12674:SF2">
    <property type="entry name" value="PREFOLDIN SUBUNIT 5"/>
    <property type="match status" value="1"/>
</dbReference>
<dbReference type="PANTHER" id="PTHR12674">
    <property type="entry name" value="PREFOLDIN SUBUNIT 5"/>
    <property type="match status" value="1"/>
</dbReference>
<dbReference type="EMBL" id="HBUF01601634">
    <property type="protein sequence ID" value="CAG6776275.1"/>
    <property type="molecule type" value="Transcribed_RNA"/>
</dbReference>
<dbReference type="GO" id="GO:0016272">
    <property type="term" value="C:prefoldin complex"/>
    <property type="evidence" value="ECO:0007669"/>
    <property type="project" value="InterPro"/>
</dbReference>
<dbReference type="GO" id="GO:0006457">
    <property type="term" value="P:protein folding"/>
    <property type="evidence" value="ECO:0007669"/>
    <property type="project" value="InterPro"/>
</dbReference>
<dbReference type="EMBL" id="HBUF01601635">
    <property type="protein sequence ID" value="CAG6776276.1"/>
    <property type="molecule type" value="Transcribed_RNA"/>
</dbReference>
<dbReference type="Pfam" id="PF02996">
    <property type="entry name" value="Prefoldin"/>
    <property type="match status" value="1"/>
</dbReference>
<reference evidence="3" key="1">
    <citation type="submission" date="2021-05" db="EMBL/GenBank/DDBJ databases">
        <authorList>
            <person name="Alioto T."/>
            <person name="Alioto T."/>
            <person name="Gomez Garrido J."/>
        </authorList>
    </citation>
    <scope>NUCLEOTIDE SEQUENCE</scope>
</reference>